<proteinExistence type="predicted"/>
<evidence type="ECO:0000259" key="1">
    <source>
        <dbReference type="Pfam" id="PF13681"/>
    </source>
</evidence>
<dbReference type="Pfam" id="PF13681">
    <property type="entry name" value="PilX"/>
    <property type="match status" value="1"/>
</dbReference>
<evidence type="ECO:0000313" key="4">
    <source>
        <dbReference type="Proteomes" id="UP000061010"/>
    </source>
</evidence>
<accession>A0A0R0DRJ8</accession>
<dbReference type="Pfam" id="PF14341">
    <property type="entry name" value="PilX_N"/>
    <property type="match status" value="1"/>
</dbReference>
<feature type="domain" description="PilX/PilW C-terminal" evidence="1">
    <location>
        <begin position="90"/>
        <end position="174"/>
    </location>
</feature>
<dbReference type="InterPro" id="IPR025205">
    <property type="entry name" value="PilX/PilW_C"/>
</dbReference>
<name>A0A0R0DRJ8_9GAMM</name>
<dbReference type="KEGG" id="sacz:AOT14_14190"/>
<sequence length="183" mass="18997">MSLSVGTGGPTLAASRAQRGITLLVVLILLLILSVLGIAILRSSAMQERMSANMRDRSLAFQGAETALRYAQDVVLAGNSAWEAGTIPAAADCTSTSVCPTGAAAVWASLPTGTYDTRLGAAPQYWIEYLGVGPGYKGNCDSLPPSPDCESPLFRITARSRSVGRADVVLQANVASRTPSPGQ</sequence>
<dbReference type="PATRIC" id="fig|128780.6.peg.1432"/>
<evidence type="ECO:0000259" key="2">
    <source>
        <dbReference type="Pfam" id="PF14341"/>
    </source>
</evidence>
<gene>
    <name evidence="3" type="primary">pilX</name>
    <name evidence="3" type="ORF">AOT14_14190</name>
</gene>
<dbReference type="RefSeq" id="WP_054664669.1">
    <property type="nucleotide sequence ID" value="NZ_CP043570.1"/>
</dbReference>
<dbReference type="AlphaFoldDB" id="A0A0R0DRJ8"/>
<keyword evidence="4" id="KW-1185">Reference proteome</keyword>
<dbReference type="InterPro" id="IPR025746">
    <property type="entry name" value="PilX_N_dom"/>
</dbReference>
<evidence type="ECO:0000313" key="3">
    <source>
        <dbReference type="EMBL" id="ALJ27822.1"/>
    </source>
</evidence>
<dbReference type="Proteomes" id="UP000061010">
    <property type="component" value="Chromosome"/>
</dbReference>
<dbReference type="OrthoDB" id="5801860at2"/>
<reference evidence="3 4" key="1">
    <citation type="journal article" date="2015" name="Genome Announc.">
        <title>Complete Genome Sequencing of Stenotrophomonas acidaminiphila ZAC14D2_NAIMI4_2, a Multidrug-Resistant Strain Isolated from Sediments of a Polluted River in Mexico, Uncovers New Antibiotic Resistance Genes and a Novel Class-II Lasso Peptide Biosynthesis Gene Cluster.</title>
        <authorList>
            <person name="Vinuesa P."/>
            <person name="Ochoa-Sanchez L.E."/>
        </authorList>
    </citation>
    <scope>NUCLEOTIDE SEQUENCE [LARGE SCALE GENOMIC DNA]</scope>
    <source>
        <strain evidence="3 4">ZAC14D2_NAIMI4_2</strain>
    </source>
</reference>
<feature type="domain" description="Type 4 fimbrial biogenesis protein PilX N-terminal" evidence="2">
    <location>
        <begin position="19"/>
        <end position="69"/>
    </location>
</feature>
<organism evidence="3 4">
    <name type="scientific">Stenotrophomonas acidaminiphila</name>
    <dbReference type="NCBI Taxonomy" id="128780"/>
    <lineage>
        <taxon>Bacteria</taxon>
        <taxon>Pseudomonadati</taxon>
        <taxon>Pseudomonadota</taxon>
        <taxon>Gammaproteobacteria</taxon>
        <taxon>Lysobacterales</taxon>
        <taxon>Lysobacteraceae</taxon>
        <taxon>Stenotrophomonas</taxon>
    </lineage>
</organism>
<dbReference type="EMBL" id="CP012900">
    <property type="protein sequence ID" value="ALJ27822.1"/>
    <property type="molecule type" value="Genomic_DNA"/>
</dbReference>
<protein>
    <submittedName>
        <fullName evidence="3">Type IV fimbrial biogenesis protein PilX</fullName>
    </submittedName>
</protein>